<name>A0A1Y3BMZ5_EURMA</name>
<feature type="compositionally biased region" description="Low complexity" evidence="1">
    <location>
        <begin position="68"/>
        <end position="83"/>
    </location>
</feature>
<dbReference type="OrthoDB" id="196547at2759"/>
<dbReference type="EMBL" id="MUJZ01015778">
    <property type="protein sequence ID" value="OTF80976.1"/>
    <property type="molecule type" value="Genomic_DNA"/>
</dbReference>
<feature type="region of interest" description="Disordered" evidence="1">
    <location>
        <begin position="45"/>
        <end position="83"/>
    </location>
</feature>
<reference evidence="2 3" key="1">
    <citation type="submission" date="2017-03" db="EMBL/GenBank/DDBJ databases">
        <title>Genome Survey of Euroglyphus maynei.</title>
        <authorList>
            <person name="Arlian L.G."/>
            <person name="Morgan M.S."/>
            <person name="Rider S.D."/>
        </authorList>
    </citation>
    <scope>NUCLEOTIDE SEQUENCE [LARGE SCALE GENOMIC DNA]</scope>
    <source>
        <strain evidence="2">Arlian Lab</strain>
        <tissue evidence="2">Whole body</tissue>
    </source>
</reference>
<evidence type="ECO:0000256" key="1">
    <source>
        <dbReference type="SAM" id="MobiDB-lite"/>
    </source>
</evidence>
<comment type="caution">
    <text evidence="2">The sequence shown here is derived from an EMBL/GenBank/DDBJ whole genome shotgun (WGS) entry which is preliminary data.</text>
</comment>
<dbReference type="AlphaFoldDB" id="A0A1Y3BMZ5"/>
<keyword evidence="3" id="KW-1185">Reference proteome</keyword>
<protein>
    <submittedName>
        <fullName evidence="2">Uncharacterized protein</fullName>
    </submittedName>
</protein>
<organism evidence="2 3">
    <name type="scientific">Euroglyphus maynei</name>
    <name type="common">Mayne's house dust mite</name>
    <dbReference type="NCBI Taxonomy" id="6958"/>
    <lineage>
        <taxon>Eukaryota</taxon>
        <taxon>Metazoa</taxon>
        <taxon>Ecdysozoa</taxon>
        <taxon>Arthropoda</taxon>
        <taxon>Chelicerata</taxon>
        <taxon>Arachnida</taxon>
        <taxon>Acari</taxon>
        <taxon>Acariformes</taxon>
        <taxon>Sarcoptiformes</taxon>
        <taxon>Astigmata</taxon>
        <taxon>Psoroptidia</taxon>
        <taxon>Analgoidea</taxon>
        <taxon>Pyroglyphidae</taxon>
        <taxon>Pyroglyphinae</taxon>
        <taxon>Euroglyphus</taxon>
    </lineage>
</organism>
<dbReference type="Proteomes" id="UP000194236">
    <property type="component" value="Unassembled WGS sequence"/>
</dbReference>
<proteinExistence type="predicted"/>
<sequence>MNSATSLYSQESAIETRMTRVMDQNSARPVNINYQRKYSLAVPGEPRYIHRRESGSRSPLNSSCGGLSPSELSTPSPSCSNSM</sequence>
<evidence type="ECO:0000313" key="3">
    <source>
        <dbReference type="Proteomes" id="UP000194236"/>
    </source>
</evidence>
<feature type="compositionally biased region" description="Polar residues" evidence="1">
    <location>
        <begin position="56"/>
        <end position="65"/>
    </location>
</feature>
<accession>A0A1Y3BMZ5</accession>
<evidence type="ECO:0000313" key="2">
    <source>
        <dbReference type="EMBL" id="OTF80976.1"/>
    </source>
</evidence>
<gene>
    <name evidence="2" type="ORF">BLA29_007505</name>
</gene>